<dbReference type="Proteomes" id="UP000828941">
    <property type="component" value="Chromosome 7"/>
</dbReference>
<evidence type="ECO:0000313" key="2">
    <source>
        <dbReference type="Proteomes" id="UP000828941"/>
    </source>
</evidence>
<keyword evidence="2" id="KW-1185">Reference proteome</keyword>
<name>A0ACB9NDP6_BAUVA</name>
<proteinExistence type="predicted"/>
<accession>A0ACB9NDP6</accession>
<organism evidence="1 2">
    <name type="scientific">Bauhinia variegata</name>
    <name type="common">Purple orchid tree</name>
    <name type="synonym">Phanera variegata</name>
    <dbReference type="NCBI Taxonomy" id="167791"/>
    <lineage>
        <taxon>Eukaryota</taxon>
        <taxon>Viridiplantae</taxon>
        <taxon>Streptophyta</taxon>
        <taxon>Embryophyta</taxon>
        <taxon>Tracheophyta</taxon>
        <taxon>Spermatophyta</taxon>
        <taxon>Magnoliopsida</taxon>
        <taxon>eudicotyledons</taxon>
        <taxon>Gunneridae</taxon>
        <taxon>Pentapetalae</taxon>
        <taxon>rosids</taxon>
        <taxon>fabids</taxon>
        <taxon>Fabales</taxon>
        <taxon>Fabaceae</taxon>
        <taxon>Cercidoideae</taxon>
        <taxon>Cercideae</taxon>
        <taxon>Bauhiniinae</taxon>
        <taxon>Bauhinia</taxon>
    </lineage>
</organism>
<evidence type="ECO:0000313" key="1">
    <source>
        <dbReference type="EMBL" id="KAI4334052.1"/>
    </source>
</evidence>
<dbReference type="EMBL" id="CM039432">
    <property type="protein sequence ID" value="KAI4334052.1"/>
    <property type="molecule type" value="Genomic_DNA"/>
</dbReference>
<sequence>MQSVFHLVRYHWRRAQWPCYSASMRAVAYLCLCASLLCFSDRCLARDTLNAVEKIFNNGTSLVSAQGMFELGFFSPQGNTTNRYLGIWYHGLQPQTVVWVANRDEPITDGTGVVLIRSDGNLVVSNRTELYWWTKLGISSPTHRKLKLMDSGNLVFMDDQSGEILWQSFDEPTDTFLPGMRMRSRLVLTSWTTAGNPASGDFTFKLRKVGDYRYMITTKQSHVHWQGGRVAEFGSEEMRAETIYLLTNSTLNNSPYKYFGGNFTKFSGSLNFTYTRLLMNSTGNIQLLRWDNSGKEWNIQWNEPSNKCKIPNICGYFKSCNSNNRPSCKCLPGFNQTRKKGHSGDSAEPEGCVRKSTLSCEGNDITFLNLRKVKVGIPGQPITAKTEEECRSHCWNLCHQCQAYSYNASRWSDGNNSLCLIWNQDLPTLQEGNFVDGLDLSILVKTSDIASTTRTCQPCSTNIIPYPLSTGQNCGDPMYFRLNCSEETGQLNFMMGGRTYPVTGIDSDEKKLSIKIEGSGYCDEGFQKDEPSLLPFSVTDECIGEDEIDISWRPPQEPPCNNSIDCKGWPHSTCHATTEGTQRCLCDTNYKWDDSNFTCTQETTSGEEQLSLILVITLASTLVVACILFLAYIWRRKMAPRQDSRSAERIRGHIYNSETRVTDMMDWRGLDENDTEGMGVPYFDFESIQEATDNFSDANKLGRGGYGPVYKGKFRGGQGMAVKRLSSVSSQGFEEFKNERKKEHGILRVSTNIKPFGLCMETMDREQDTGSNGSISAGNL</sequence>
<reference evidence="1 2" key="1">
    <citation type="journal article" date="2022" name="DNA Res.">
        <title>Chromosomal-level genome assembly of the orchid tree Bauhinia variegata (Leguminosae; Cercidoideae) supports the allotetraploid origin hypothesis of Bauhinia.</title>
        <authorList>
            <person name="Zhong Y."/>
            <person name="Chen Y."/>
            <person name="Zheng D."/>
            <person name="Pang J."/>
            <person name="Liu Y."/>
            <person name="Luo S."/>
            <person name="Meng S."/>
            <person name="Qian L."/>
            <person name="Wei D."/>
            <person name="Dai S."/>
            <person name="Zhou R."/>
        </authorList>
    </citation>
    <scope>NUCLEOTIDE SEQUENCE [LARGE SCALE GENOMIC DNA]</scope>
    <source>
        <strain evidence="1">BV-YZ2020</strain>
    </source>
</reference>
<comment type="caution">
    <text evidence="1">The sequence shown here is derived from an EMBL/GenBank/DDBJ whole genome shotgun (WGS) entry which is preliminary data.</text>
</comment>
<gene>
    <name evidence="1" type="ORF">L6164_018789</name>
</gene>
<protein>
    <submittedName>
        <fullName evidence="1">Uncharacterized protein</fullName>
    </submittedName>
</protein>